<dbReference type="GO" id="GO:0010181">
    <property type="term" value="F:FMN binding"/>
    <property type="evidence" value="ECO:0007669"/>
    <property type="project" value="InterPro"/>
</dbReference>
<dbReference type="EMBL" id="FMYM01000004">
    <property type="protein sequence ID" value="SDB94534.1"/>
    <property type="molecule type" value="Genomic_DNA"/>
</dbReference>
<reference evidence="4" key="1">
    <citation type="submission" date="2016-09" db="EMBL/GenBank/DDBJ databases">
        <authorList>
            <person name="Varghese N."/>
            <person name="Submissions S."/>
        </authorList>
    </citation>
    <scope>NUCLEOTIDE SEQUENCE [LARGE SCALE GENOMIC DNA]</scope>
    <source>
        <strain evidence="4">25nlg</strain>
    </source>
</reference>
<keyword evidence="4" id="KW-1185">Reference proteome</keyword>
<name>A0A1G6HK05_9BACI</name>
<dbReference type="GO" id="GO:0042602">
    <property type="term" value="F:riboflavin reductase (NADPH) activity"/>
    <property type="evidence" value="ECO:0007669"/>
    <property type="project" value="TreeGrafter"/>
</dbReference>
<dbReference type="PANTHER" id="PTHR30466:SF1">
    <property type="entry name" value="FMN REDUCTASE (NADH) RUTF"/>
    <property type="match status" value="1"/>
</dbReference>
<proteinExistence type="predicted"/>
<dbReference type="InterPro" id="IPR012349">
    <property type="entry name" value="Split_barrel_FMN-bd"/>
</dbReference>
<evidence type="ECO:0000256" key="1">
    <source>
        <dbReference type="ARBA" id="ARBA00023002"/>
    </source>
</evidence>
<dbReference type="STRING" id="1464122.SAMN05421737_10427"/>
<dbReference type="OrthoDB" id="9792858at2"/>
<gene>
    <name evidence="3" type="ORF">SAMN05421737_10427</name>
</gene>
<dbReference type="RefSeq" id="WP_090775164.1">
    <property type="nucleotide sequence ID" value="NZ_FMYM01000004.1"/>
</dbReference>
<protein>
    <submittedName>
        <fullName evidence="3">NADH-FMN oxidoreductase RutF, flavin reductase (DIM6/NTAB) family</fullName>
    </submittedName>
</protein>
<evidence type="ECO:0000313" key="3">
    <source>
        <dbReference type="EMBL" id="SDB94534.1"/>
    </source>
</evidence>
<feature type="domain" description="Flavin reductase like" evidence="2">
    <location>
        <begin position="10"/>
        <end position="149"/>
    </location>
</feature>
<dbReference type="Proteomes" id="UP000242662">
    <property type="component" value="Unassembled WGS sequence"/>
</dbReference>
<dbReference type="SUPFAM" id="SSF50475">
    <property type="entry name" value="FMN-binding split barrel"/>
    <property type="match status" value="1"/>
</dbReference>
<evidence type="ECO:0000313" key="4">
    <source>
        <dbReference type="Proteomes" id="UP000242662"/>
    </source>
</evidence>
<sequence>MDEQRFRTAMSRFPTGVTVITTNIDGITHGMTANAFMSVSLNPMLIAVSVANKAAMHAYLAQSGRFAVNLLTKQQADISTHFAGGPQVDNISFETFDQLPILRDALAYITCDVHNAHQEGDHTIYIGAVRDLVVNDEQPLAYFSGKYCGVM</sequence>
<dbReference type="PANTHER" id="PTHR30466">
    <property type="entry name" value="FLAVIN REDUCTASE"/>
    <property type="match status" value="1"/>
</dbReference>
<accession>A0A1G6HK05</accession>
<organism evidence="3 4">
    <name type="scientific">Shouchella lonarensis</name>
    <dbReference type="NCBI Taxonomy" id="1464122"/>
    <lineage>
        <taxon>Bacteria</taxon>
        <taxon>Bacillati</taxon>
        <taxon>Bacillota</taxon>
        <taxon>Bacilli</taxon>
        <taxon>Bacillales</taxon>
        <taxon>Bacillaceae</taxon>
        <taxon>Shouchella</taxon>
    </lineage>
</organism>
<dbReference type="InterPro" id="IPR002563">
    <property type="entry name" value="Flavin_Rdtase-like_dom"/>
</dbReference>
<dbReference type="InterPro" id="IPR050268">
    <property type="entry name" value="NADH-dep_flavin_reductase"/>
</dbReference>
<evidence type="ECO:0000259" key="2">
    <source>
        <dbReference type="SMART" id="SM00903"/>
    </source>
</evidence>
<dbReference type="AlphaFoldDB" id="A0A1G6HK05"/>
<keyword evidence="1" id="KW-0560">Oxidoreductase</keyword>
<dbReference type="Pfam" id="PF01613">
    <property type="entry name" value="Flavin_Reduct"/>
    <property type="match status" value="1"/>
</dbReference>
<dbReference type="SMART" id="SM00903">
    <property type="entry name" value="Flavin_Reduct"/>
    <property type="match status" value="1"/>
</dbReference>
<dbReference type="Gene3D" id="2.30.110.10">
    <property type="entry name" value="Electron Transport, Fmn-binding Protein, Chain A"/>
    <property type="match status" value="1"/>
</dbReference>